<dbReference type="EMBL" id="KV929386">
    <property type="protein sequence ID" value="PIO34188.1"/>
    <property type="molecule type" value="Genomic_DNA"/>
</dbReference>
<reference evidence="2" key="1">
    <citation type="journal article" date="2017" name="Nat. Commun.">
        <title>The North American bullfrog draft genome provides insight into hormonal regulation of long noncoding RNA.</title>
        <authorList>
            <person name="Hammond S.A."/>
            <person name="Warren R.L."/>
            <person name="Vandervalk B.P."/>
            <person name="Kucuk E."/>
            <person name="Khan H."/>
            <person name="Gibb E.A."/>
            <person name="Pandoh P."/>
            <person name="Kirk H."/>
            <person name="Zhao Y."/>
            <person name="Jones M."/>
            <person name="Mungall A.J."/>
            <person name="Coope R."/>
            <person name="Pleasance S."/>
            <person name="Moore R.A."/>
            <person name="Holt R.A."/>
            <person name="Round J.M."/>
            <person name="Ohora S."/>
            <person name="Walle B.V."/>
            <person name="Veldhoen N."/>
            <person name="Helbing C.C."/>
            <person name="Birol I."/>
        </authorList>
    </citation>
    <scope>NUCLEOTIDE SEQUENCE [LARGE SCALE GENOMIC DNA]</scope>
</reference>
<accession>A0A2G9S201</accession>
<sequence>MSVPTSGQSQRHLCGFLDRCQLKSHPEVTKSSTETTFGNRCGAGNCYHFGMRHVKSHAKSLQCEPGAYLYTNVFPLTSILTISALEEFTPFLTRALFAIRHCVALTDNCAYVVMQNMAMHCIEMPFCGISIKPGKKKKIKAAEE</sequence>
<dbReference type="OrthoDB" id="408373at2759"/>
<proteinExistence type="predicted"/>
<dbReference type="Proteomes" id="UP000228934">
    <property type="component" value="Unassembled WGS sequence"/>
</dbReference>
<gene>
    <name evidence="1" type="ORF">AB205_0019840</name>
</gene>
<keyword evidence="2" id="KW-1185">Reference proteome</keyword>
<protein>
    <submittedName>
        <fullName evidence="1">Uncharacterized protein</fullName>
    </submittedName>
</protein>
<dbReference type="AlphaFoldDB" id="A0A2G9S201"/>
<evidence type="ECO:0000313" key="2">
    <source>
        <dbReference type="Proteomes" id="UP000228934"/>
    </source>
</evidence>
<organism evidence="1 2">
    <name type="scientific">Aquarana catesbeiana</name>
    <name type="common">American bullfrog</name>
    <name type="synonym">Rana catesbeiana</name>
    <dbReference type="NCBI Taxonomy" id="8400"/>
    <lineage>
        <taxon>Eukaryota</taxon>
        <taxon>Metazoa</taxon>
        <taxon>Chordata</taxon>
        <taxon>Craniata</taxon>
        <taxon>Vertebrata</taxon>
        <taxon>Euteleostomi</taxon>
        <taxon>Amphibia</taxon>
        <taxon>Batrachia</taxon>
        <taxon>Anura</taxon>
        <taxon>Neobatrachia</taxon>
        <taxon>Ranoidea</taxon>
        <taxon>Ranidae</taxon>
        <taxon>Aquarana</taxon>
    </lineage>
</organism>
<evidence type="ECO:0000313" key="1">
    <source>
        <dbReference type="EMBL" id="PIO34188.1"/>
    </source>
</evidence>
<name>A0A2G9S201_AQUCT</name>